<evidence type="ECO:0000256" key="1">
    <source>
        <dbReference type="SAM" id="MobiDB-lite"/>
    </source>
</evidence>
<dbReference type="EMBL" id="CP013070">
    <property type="protein sequence ID" value="APL93679.1"/>
    <property type="molecule type" value="Genomic_DNA"/>
</dbReference>
<evidence type="ECO:0000313" key="3">
    <source>
        <dbReference type="Proteomes" id="UP000004550"/>
    </source>
</evidence>
<feature type="region of interest" description="Disordered" evidence="1">
    <location>
        <begin position="313"/>
        <end position="338"/>
    </location>
</feature>
<dbReference type="AlphaFoldDB" id="A0A1L5BLD4"/>
<organism evidence="2 3">
    <name type="scientific">Sphingobium indicum (strain DSM 16412 / CCM 7286 / MTCC 6364 / B90A)</name>
    <dbReference type="NCBI Taxonomy" id="861109"/>
    <lineage>
        <taxon>Bacteria</taxon>
        <taxon>Pseudomonadati</taxon>
        <taxon>Pseudomonadota</taxon>
        <taxon>Alphaproteobacteria</taxon>
        <taxon>Sphingomonadales</taxon>
        <taxon>Sphingomonadaceae</taxon>
        <taxon>Sphingobium</taxon>
    </lineage>
</organism>
<name>A0A1L5BLD4_SPHIB</name>
<accession>A0A1L5BLD4</accession>
<reference evidence="2 3" key="1">
    <citation type="journal article" date="2012" name="J. Bacteriol.">
        <title>Genome sequence of Sphingobium indicum B90A, a hexachlorocyclohexane-degrading bacterium.</title>
        <authorList>
            <person name="Anand S."/>
            <person name="Sangwan N."/>
            <person name="Lata P."/>
            <person name="Kaur J."/>
            <person name="Dua A."/>
            <person name="Singh A.K."/>
            <person name="Verma M."/>
            <person name="Kaur J."/>
            <person name="Khurana J.P."/>
            <person name="Khurana P."/>
            <person name="Mathur S."/>
            <person name="Lal R."/>
        </authorList>
    </citation>
    <scope>NUCLEOTIDE SEQUENCE [LARGE SCALE GENOMIC DNA]</scope>
    <source>
        <strain evidence="3">DSM 16412 / CCM 7286 / MTCC 6364 / B90A</strain>
    </source>
</reference>
<dbReference type="Proteomes" id="UP000004550">
    <property type="component" value="Chromosome"/>
</dbReference>
<sequence>MIGSLANTLLREIPGHLLTGVASGEYRVSGSIIQSVTSGRIVGHLQETSALSSLLSSGPLGLPQLALEAVSVVQNEQIKAAVAVVQSLQVANLALSGISIGVSIAGTALLARRIARVEQKVDAILPGLAAIARGIEGLRTERIAEDFTRLRTLADQVEEAWLPSATHTEWTAIARDSHFLADSFERRARDLDDASDRLCGEPFVDAYALASGLRITARLAAGQDDMARQAATARTHTLLALGEPVRLGRLVLAASPDNDLAATPQWQERMDQRTEDFRTIVKSARERELAAAASAETLEELARQEISGRDWLEASRSEDSSPLLFLPVGPFELQGETP</sequence>
<protein>
    <submittedName>
        <fullName evidence="2">Uncharacterized protein</fullName>
    </submittedName>
</protein>
<gene>
    <name evidence="2" type="ORF">SIDU_03620</name>
</gene>
<proteinExistence type="predicted"/>
<evidence type="ECO:0000313" key="2">
    <source>
        <dbReference type="EMBL" id="APL93679.1"/>
    </source>
</evidence>
<dbReference type="RefSeq" id="WP_007688255.1">
    <property type="nucleotide sequence ID" value="NZ_CP013070.1"/>
</dbReference>
<dbReference type="KEGG" id="sinb:SIDU_03620"/>